<comment type="caution">
    <text evidence="5">The sequence shown here is derived from an EMBL/GenBank/DDBJ whole genome shotgun (WGS) entry which is preliminary data.</text>
</comment>
<dbReference type="PANTHER" id="PTHR42939">
    <property type="entry name" value="ABC TRANSPORTER ATP-BINDING PROTEIN ALBC-RELATED"/>
    <property type="match status" value="1"/>
</dbReference>
<dbReference type="PROSITE" id="PS50893">
    <property type="entry name" value="ABC_TRANSPORTER_2"/>
    <property type="match status" value="1"/>
</dbReference>
<evidence type="ECO:0000256" key="3">
    <source>
        <dbReference type="ARBA" id="ARBA00022840"/>
    </source>
</evidence>
<protein>
    <submittedName>
        <fullName evidence="5">ABC transporter ATP-binding protein</fullName>
    </submittedName>
</protein>
<keyword evidence="2" id="KW-0547">Nucleotide-binding</keyword>
<evidence type="ECO:0000313" key="5">
    <source>
        <dbReference type="EMBL" id="HIP89059.1"/>
    </source>
</evidence>
<sequence length="290" mass="31340">MKCFSEGLLGGVFMIEYDHVSYSANRQEILREITLKVEPGKCVLLVGPNGSGKSTLIKLGLGLLKPTSGTVSVCGGNPYSSKETRRKIGFIMDSDVLDVLLTGRENLEFFYELYNGSRPDSGFINSVLERVGLSEEAGKKAGQYSKGMRKRLEIGRLLLYHPEAVFLDEPFSGLDSGGKELLAGVVRELKNNGAAVVMVSHEAEFALGLADRVVLIVGGRVLAHFSPEEFSNAYVVSGPDAEKLGGIKFGPKSVILISRAGVDGLINACREKGITLEEVMPLMKAIRREG</sequence>
<dbReference type="Gene3D" id="3.40.50.300">
    <property type="entry name" value="P-loop containing nucleotide triphosphate hydrolases"/>
    <property type="match status" value="1"/>
</dbReference>
<dbReference type="AlphaFoldDB" id="A0A833E347"/>
<name>A0A833E347_9EURY</name>
<dbReference type="InterPro" id="IPR003593">
    <property type="entry name" value="AAA+_ATPase"/>
</dbReference>
<dbReference type="GO" id="GO:0005524">
    <property type="term" value="F:ATP binding"/>
    <property type="evidence" value="ECO:0007669"/>
    <property type="project" value="UniProtKB-KW"/>
</dbReference>
<keyword evidence="1" id="KW-0813">Transport</keyword>
<dbReference type="InterPro" id="IPR003439">
    <property type="entry name" value="ABC_transporter-like_ATP-bd"/>
</dbReference>
<accession>A0A833E347</accession>
<dbReference type="SMART" id="SM00382">
    <property type="entry name" value="AAA"/>
    <property type="match status" value="1"/>
</dbReference>
<feature type="domain" description="ABC transporter" evidence="4">
    <location>
        <begin position="15"/>
        <end position="243"/>
    </location>
</feature>
<dbReference type="SUPFAM" id="SSF52540">
    <property type="entry name" value="P-loop containing nucleoside triphosphate hydrolases"/>
    <property type="match status" value="1"/>
</dbReference>
<dbReference type="InterPro" id="IPR051782">
    <property type="entry name" value="ABC_Transporter_VariousFunc"/>
</dbReference>
<gene>
    <name evidence="5" type="ORF">EYH24_03745</name>
</gene>
<reference evidence="5" key="1">
    <citation type="journal article" date="2020" name="ISME J.">
        <title>Gammaproteobacteria mediating utilization of methyl-, sulfur- and petroleum organic compounds in deep ocean hydrothermal plumes.</title>
        <authorList>
            <person name="Zhou Z."/>
            <person name="Liu Y."/>
            <person name="Pan J."/>
            <person name="Cron B.R."/>
            <person name="Toner B.M."/>
            <person name="Anantharaman K."/>
            <person name="Breier J.A."/>
            <person name="Dick G.J."/>
            <person name="Li M."/>
        </authorList>
    </citation>
    <scope>NUCLEOTIDE SEQUENCE</scope>
    <source>
        <strain evidence="5">SZUA-1476</strain>
    </source>
</reference>
<keyword evidence="3 5" id="KW-0067">ATP-binding</keyword>
<proteinExistence type="predicted"/>
<dbReference type="PANTHER" id="PTHR42939:SF1">
    <property type="entry name" value="ABC TRANSPORTER ATP-BINDING PROTEIN ALBC-RELATED"/>
    <property type="match status" value="1"/>
</dbReference>
<dbReference type="EMBL" id="DQUR01000129">
    <property type="protein sequence ID" value="HIP89059.1"/>
    <property type="molecule type" value="Genomic_DNA"/>
</dbReference>
<dbReference type="Pfam" id="PF00005">
    <property type="entry name" value="ABC_tran"/>
    <property type="match status" value="1"/>
</dbReference>
<evidence type="ECO:0000259" key="4">
    <source>
        <dbReference type="PROSITE" id="PS50893"/>
    </source>
</evidence>
<dbReference type="Proteomes" id="UP000653692">
    <property type="component" value="Unassembled WGS sequence"/>
</dbReference>
<dbReference type="GO" id="GO:0016887">
    <property type="term" value="F:ATP hydrolysis activity"/>
    <property type="evidence" value="ECO:0007669"/>
    <property type="project" value="InterPro"/>
</dbReference>
<organism evidence="5 6">
    <name type="scientific">Thermococcus paralvinellae</name>
    <dbReference type="NCBI Taxonomy" id="582419"/>
    <lineage>
        <taxon>Archaea</taxon>
        <taxon>Methanobacteriati</taxon>
        <taxon>Methanobacteriota</taxon>
        <taxon>Thermococci</taxon>
        <taxon>Thermococcales</taxon>
        <taxon>Thermococcaceae</taxon>
        <taxon>Thermococcus</taxon>
    </lineage>
</organism>
<dbReference type="PROSITE" id="PS00211">
    <property type="entry name" value="ABC_TRANSPORTER_1"/>
    <property type="match status" value="1"/>
</dbReference>
<dbReference type="InterPro" id="IPR027417">
    <property type="entry name" value="P-loop_NTPase"/>
</dbReference>
<evidence type="ECO:0000256" key="2">
    <source>
        <dbReference type="ARBA" id="ARBA00022741"/>
    </source>
</evidence>
<evidence type="ECO:0000313" key="6">
    <source>
        <dbReference type="Proteomes" id="UP000653692"/>
    </source>
</evidence>
<evidence type="ECO:0000256" key="1">
    <source>
        <dbReference type="ARBA" id="ARBA00022448"/>
    </source>
</evidence>
<dbReference type="InterPro" id="IPR017871">
    <property type="entry name" value="ABC_transporter-like_CS"/>
</dbReference>